<evidence type="ECO:0000313" key="1">
    <source>
        <dbReference type="EMBL" id="KAL1271697.1"/>
    </source>
</evidence>
<reference evidence="1 2" key="1">
    <citation type="submission" date="2023-09" db="EMBL/GenBank/DDBJ databases">
        <authorList>
            <person name="Wang M."/>
        </authorList>
    </citation>
    <scope>NUCLEOTIDE SEQUENCE [LARGE SCALE GENOMIC DNA]</scope>
    <source>
        <strain evidence="1">GT-2023</strain>
        <tissue evidence="1">Liver</tissue>
    </source>
</reference>
<proteinExistence type="predicted"/>
<dbReference type="EMBL" id="JAYMGO010000007">
    <property type="protein sequence ID" value="KAL1271697.1"/>
    <property type="molecule type" value="Genomic_DNA"/>
</dbReference>
<gene>
    <name evidence="1" type="ORF">QQF64_030713</name>
</gene>
<accession>A0ABR3N439</accession>
<name>A0ABR3N439_9TELE</name>
<sequence>MIPQISCAMQTQDRVYCVSPPFRSSSSCAVSGSRCGSPSNAARGTSDLTVIWGAIWSPSVRSHDETRWYLSLCSLFQLFFE</sequence>
<dbReference type="Proteomes" id="UP001558613">
    <property type="component" value="Unassembled WGS sequence"/>
</dbReference>
<evidence type="ECO:0000313" key="2">
    <source>
        <dbReference type="Proteomes" id="UP001558613"/>
    </source>
</evidence>
<protein>
    <submittedName>
        <fullName evidence="1">Uncharacterized protein</fullName>
    </submittedName>
</protein>
<organism evidence="1 2">
    <name type="scientific">Cirrhinus molitorella</name>
    <name type="common">mud carp</name>
    <dbReference type="NCBI Taxonomy" id="172907"/>
    <lineage>
        <taxon>Eukaryota</taxon>
        <taxon>Metazoa</taxon>
        <taxon>Chordata</taxon>
        <taxon>Craniata</taxon>
        <taxon>Vertebrata</taxon>
        <taxon>Euteleostomi</taxon>
        <taxon>Actinopterygii</taxon>
        <taxon>Neopterygii</taxon>
        <taxon>Teleostei</taxon>
        <taxon>Ostariophysi</taxon>
        <taxon>Cypriniformes</taxon>
        <taxon>Cyprinidae</taxon>
        <taxon>Labeoninae</taxon>
        <taxon>Labeonini</taxon>
        <taxon>Cirrhinus</taxon>
    </lineage>
</organism>
<comment type="caution">
    <text evidence="1">The sequence shown here is derived from an EMBL/GenBank/DDBJ whole genome shotgun (WGS) entry which is preliminary data.</text>
</comment>
<keyword evidence="2" id="KW-1185">Reference proteome</keyword>